<dbReference type="Pfam" id="PF00899">
    <property type="entry name" value="ThiF"/>
    <property type="match status" value="1"/>
</dbReference>
<dbReference type="InterPro" id="IPR045886">
    <property type="entry name" value="ThiF/MoeB/HesA"/>
</dbReference>
<dbReference type="InterPro" id="IPR000594">
    <property type="entry name" value="ThiF_NAD_FAD-bd"/>
</dbReference>
<dbReference type="EMBL" id="LAZR01000003">
    <property type="protein sequence ID" value="KKO11069.1"/>
    <property type="molecule type" value="Genomic_DNA"/>
</dbReference>
<dbReference type="InterPro" id="IPR035985">
    <property type="entry name" value="Ubiquitin-activating_enz"/>
</dbReference>
<comment type="similarity">
    <text evidence="1">Belongs to the HesA/MoeB/ThiF family.</text>
</comment>
<dbReference type="GO" id="GO:0008641">
    <property type="term" value="F:ubiquitin-like modifier activating enzyme activity"/>
    <property type="evidence" value="ECO:0007669"/>
    <property type="project" value="InterPro"/>
</dbReference>
<reference evidence="3" key="1">
    <citation type="journal article" date="2015" name="Nature">
        <title>Complex archaea that bridge the gap between prokaryotes and eukaryotes.</title>
        <authorList>
            <person name="Spang A."/>
            <person name="Saw J.H."/>
            <person name="Jorgensen S.L."/>
            <person name="Zaremba-Niedzwiedzka K."/>
            <person name="Martijn J."/>
            <person name="Lind A.E."/>
            <person name="van Eijk R."/>
            <person name="Schleper C."/>
            <person name="Guy L."/>
            <person name="Ettema T.J."/>
        </authorList>
    </citation>
    <scope>NUCLEOTIDE SEQUENCE</scope>
</reference>
<dbReference type="PANTHER" id="PTHR10953:SF102">
    <property type="entry name" value="ADENYLYLTRANSFERASE AND SULFURTRANSFERASE MOCS3"/>
    <property type="match status" value="1"/>
</dbReference>
<comment type="caution">
    <text evidence="3">The sequence shown here is derived from an EMBL/GenBank/DDBJ whole genome shotgun (WGS) entry which is preliminary data.</text>
</comment>
<sequence>MRTDAEQPTTDEAGALLRYRRQIVFEPFGLAGQRALTAGRVLIVGVGGLGSWVAELLARAGVGMLRLVDDDRVELTNIHRQGLYDESDAQRSLPKVQAAAERLGGINSHTATEPVDARLQRGNIDSLAGDVDVIVDGTDNFATRFLINDYAVKSGKPWVFAGVVGSEAQIMSIVPGRTACLRCVLDSLPPACRDPNCRSFGVLGPAVAAVAAFQAAEVMKILAGKLDHISGRLLKFDTWTNDVQQMDVEADGQCRCCGQREFEFLEP</sequence>
<dbReference type="GO" id="GO:0005829">
    <property type="term" value="C:cytosol"/>
    <property type="evidence" value="ECO:0007669"/>
    <property type="project" value="TreeGrafter"/>
</dbReference>
<dbReference type="CDD" id="cd00757">
    <property type="entry name" value="ThiF_MoeB_HesA_family"/>
    <property type="match status" value="1"/>
</dbReference>
<dbReference type="SUPFAM" id="SSF69572">
    <property type="entry name" value="Activating enzymes of the ubiquitin-like proteins"/>
    <property type="match status" value="1"/>
</dbReference>
<dbReference type="GO" id="GO:0004792">
    <property type="term" value="F:thiosulfate-cyanide sulfurtransferase activity"/>
    <property type="evidence" value="ECO:0007669"/>
    <property type="project" value="TreeGrafter"/>
</dbReference>
<dbReference type="GO" id="GO:0008146">
    <property type="term" value="F:sulfotransferase activity"/>
    <property type="evidence" value="ECO:0007669"/>
    <property type="project" value="TreeGrafter"/>
</dbReference>
<evidence type="ECO:0000259" key="2">
    <source>
        <dbReference type="Pfam" id="PF00899"/>
    </source>
</evidence>
<dbReference type="FunFam" id="3.40.50.720:FF:000080">
    <property type="entry name" value="Thiazole biosynthesis adenylyltransferase ThiF"/>
    <property type="match status" value="1"/>
</dbReference>
<dbReference type="PANTHER" id="PTHR10953">
    <property type="entry name" value="UBIQUITIN-ACTIVATING ENZYME E1"/>
    <property type="match status" value="1"/>
</dbReference>
<organism evidence="3">
    <name type="scientific">marine sediment metagenome</name>
    <dbReference type="NCBI Taxonomy" id="412755"/>
    <lineage>
        <taxon>unclassified sequences</taxon>
        <taxon>metagenomes</taxon>
        <taxon>ecological metagenomes</taxon>
    </lineage>
</organism>
<dbReference type="Gene3D" id="3.40.50.720">
    <property type="entry name" value="NAD(P)-binding Rossmann-like Domain"/>
    <property type="match status" value="1"/>
</dbReference>
<gene>
    <name evidence="3" type="ORF">LCGC14_0015450</name>
</gene>
<proteinExistence type="inferred from homology"/>
<feature type="domain" description="THIF-type NAD/FAD binding fold" evidence="2">
    <location>
        <begin position="19"/>
        <end position="255"/>
    </location>
</feature>
<protein>
    <recommendedName>
        <fullName evidence="2">THIF-type NAD/FAD binding fold domain-containing protein</fullName>
    </recommendedName>
</protein>
<name>A0A0F9Z1U6_9ZZZZ</name>
<accession>A0A0F9Z1U6</accession>
<dbReference type="AlphaFoldDB" id="A0A0F9Z1U6"/>
<evidence type="ECO:0000313" key="3">
    <source>
        <dbReference type="EMBL" id="KKO11069.1"/>
    </source>
</evidence>
<dbReference type="GO" id="GO:0016779">
    <property type="term" value="F:nucleotidyltransferase activity"/>
    <property type="evidence" value="ECO:0007669"/>
    <property type="project" value="TreeGrafter"/>
</dbReference>
<evidence type="ECO:0000256" key="1">
    <source>
        <dbReference type="ARBA" id="ARBA00009919"/>
    </source>
</evidence>